<keyword evidence="1" id="KW-0808">Transferase</keyword>
<dbReference type="AlphaFoldDB" id="A0A9X5H5J0"/>
<name>A0A9X5H5J0_9FIRM</name>
<dbReference type="Gene3D" id="3.90.1150.10">
    <property type="entry name" value="Aspartate Aminotransferase, domain 1"/>
    <property type="match status" value="1"/>
</dbReference>
<protein>
    <submittedName>
        <fullName evidence="1">DegT/DnrJ/EryC1/StrS aminotransferase family protein</fullName>
    </submittedName>
</protein>
<evidence type="ECO:0000313" key="2">
    <source>
        <dbReference type="Proteomes" id="UP000474104"/>
    </source>
</evidence>
<organism evidence="1 2">
    <name type="scientific">Schaedlerella arabinosiphila</name>
    <dbReference type="NCBI Taxonomy" id="2044587"/>
    <lineage>
        <taxon>Bacteria</taxon>
        <taxon>Bacillati</taxon>
        <taxon>Bacillota</taxon>
        <taxon>Clostridia</taxon>
        <taxon>Lachnospirales</taxon>
        <taxon>Lachnospiraceae</taxon>
        <taxon>Schaedlerella</taxon>
    </lineage>
</organism>
<proteinExistence type="predicted"/>
<reference evidence="1 2" key="1">
    <citation type="submission" date="2019-07" db="EMBL/GenBank/DDBJ databases">
        <title>Draft genome sequences of 15 bacterial species constituting the stable defined intestinal microbiota of the GM15 gnotobiotic mouse model.</title>
        <authorList>
            <person name="Elie C."/>
            <person name="Mathieu A."/>
            <person name="Saliou A."/>
            <person name="Darnaud M."/>
            <person name="Leulier F."/>
            <person name="Tamellini A."/>
        </authorList>
    </citation>
    <scope>NUCLEOTIDE SEQUENCE [LARGE SCALE GENOMIC DNA]</scope>
    <source>
        <strain evidence="2">ASF 502</strain>
    </source>
</reference>
<dbReference type="Gene3D" id="3.40.640.10">
    <property type="entry name" value="Type I PLP-dependent aspartate aminotransferase-like (Major domain)"/>
    <property type="match status" value="1"/>
</dbReference>
<sequence>MLKEIGSNFWLDIRTIKREIDEEINMSDYGIVGKASVFLSTGRAALAYAIDDIKSKKGNVPIKALIPPYTCHTVIQPFLDRDINVQTYNIDSKLYIDPNEFGELVDSFDPDIVLIHRYFGFDTAIGIEEIINKGRCAGRIFIEDRTQNIFSSFNSLPVDYIIGSFRKWGPIPEGGYCVNTKGGFTIDKPEIEHKELVENKMYSFQLKNDYMKKDEGEKCFFLKKYVEAEELLDSEKDYYCMSKVSKAIIKHGNLEELKQKRQENYNHVYKNLNNGYVAILTPELSDNDVPLYLAITSDKRDELQVCLRDKDIYAPIVWPKPKRFPAISNGVEEIYKTVLCFPIDQRYGLDDMSRMVNTINSFK</sequence>
<accession>A0A9X5H5J0</accession>
<dbReference type="OrthoDB" id="8955051at2"/>
<comment type="caution">
    <text evidence="1">The sequence shown here is derived from an EMBL/GenBank/DDBJ whole genome shotgun (WGS) entry which is preliminary data.</text>
</comment>
<dbReference type="EMBL" id="VIRB01000036">
    <property type="protein sequence ID" value="NDO68168.1"/>
    <property type="molecule type" value="Genomic_DNA"/>
</dbReference>
<dbReference type="InterPro" id="IPR015424">
    <property type="entry name" value="PyrdxlP-dep_Trfase"/>
</dbReference>
<gene>
    <name evidence="1" type="ORF">FMM80_05360</name>
</gene>
<evidence type="ECO:0000313" key="1">
    <source>
        <dbReference type="EMBL" id="NDO68168.1"/>
    </source>
</evidence>
<keyword evidence="1" id="KW-0032">Aminotransferase</keyword>
<dbReference type="Proteomes" id="UP000474104">
    <property type="component" value="Unassembled WGS sequence"/>
</dbReference>
<dbReference type="GO" id="GO:0008483">
    <property type="term" value="F:transaminase activity"/>
    <property type="evidence" value="ECO:0007669"/>
    <property type="project" value="UniProtKB-KW"/>
</dbReference>
<dbReference type="RefSeq" id="WP_004070333.1">
    <property type="nucleotide sequence ID" value="NZ_VIRB01000036.1"/>
</dbReference>
<dbReference type="InterPro" id="IPR015421">
    <property type="entry name" value="PyrdxlP-dep_Trfase_major"/>
</dbReference>
<dbReference type="InterPro" id="IPR015422">
    <property type="entry name" value="PyrdxlP-dep_Trfase_small"/>
</dbReference>
<dbReference type="SUPFAM" id="SSF53383">
    <property type="entry name" value="PLP-dependent transferases"/>
    <property type="match status" value="1"/>
</dbReference>